<dbReference type="PANTHER" id="PTHR33102">
    <property type="entry name" value="DVL19-RELATED-RELATED"/>
    <property type="match status" value="1"/>
</dbReference>
<dbReference type="InterPro" id="IPR012552">
    <property type="entry name" value="DVL"/>
</dbReference>
<gene>
    <name evidence="8" type="ORF">J5N97_001986</name>
</gene>
<comment type="similarity">
    <text evidence="7">Belongs to the DVL/RTFL small polypeptides family.</text>
</comment>
<keyword evidence="2" id="KW-0217">Developmental protein</keyword>
<dbReference type="Pfam" id="PF08137">
    <property type="entry name" value="DVL"/>
    <property type="match status" value="1"/>
</dbReference>
<name>A0A9D5BVN5_9LILI</name>
<dbReference type="GO" id="GO:0048367">
    <property type="term" value="P:shoot system development"/>
    <property type="evidence" value="ECO:0007669"/>
    <property type="project" value="UniProtKB-ARBA"/>
</dbReference>
<sequence>MAISSSFTDSGYHRPAYRKPMSFRQRFMAMVKQEKTRFYIFGRCVSMLLCWHGHDSSD</sequence>
<evidence type="ECO:0000256" key="7">
    <source>
        <dbReference type="ARBA" id="ARBA00024340"/>
    </source>
</evidence>
<dbReference type="AlphaFoldDB" id="A0A9D5BVN5"/>
<reference evidence="8 9" key="1">
    <citation type="journal article" date="2022" name="Hortic Res">
        <title>The genome of Dioscorea zingiberensis sheds light on the biosynthesis, origin and evolution of the medicinally important diosgenin saponins.</title>
        <authorList>
            <person name="Li Y."/>
            <person name="Tan C."/>
            <person name="Li Z."/>
            <person name="Guo J."/>
            <person name="Li S."/>
            <person name="Chen X."/>
            <person name="Wang C."/>
            <person name="Dai X."/>
            <person name="Yang H."/>
            <person name="Song W."/>
            <person name="Hou L."/>
            <person name="Xu J."/>
            <person name="Tong Z."/>
            <person name="Xu A."/>
            <person name="Yuan X."/>
            <person name="Wang W."/>
            <person name="Yang Q."/>
            <person name="Chen L."/>
            <person name="Sun Z."/>
            <person name="Wang K."/>
            <person name="Pan B."/>
            <person name="Chen J."/>
            <person name="Bao Y."/>
            <person name="Liu F."/>
            <person name="Qi X."/>
            <person name="Gang D.R."/>
            <person name="Wen J."/>
            <person name="Li J."/>
        </authorList>
    </citation>
    <scope>NUCLEOTIDE SEQUENCE [LARGE SCALE GENOMIC DNA]</scope>
    <source>
        <strain evidence="8">Dzin_1.0</strain>
    </source>
</reference>
<evidence type="ECO:0000256" key="1">
    <source>
        <dbReference type="ARBA" id="ARBA00004162"/>
    </source>
</evidence>
<evidence type="ECO:0000256" key="4">
    <source>
        <dbReference type="ARBA" id="ARBA00022692"/>
    </source>
</evidence>
<keyword evidence="4" id="KW-0812">Transmembrane</keyword>
<comment type="caution">
    <text evidence="8">The sequence shown here is derived from an EMBL/GenBank/DDBJ whole genome shotgun (WGS) entry which is preliminary data.</text>
</comment>
<evidence type="ECO:0000313" key="8">
    <source>
        <dbReference type="EMBL" id="KAJ0961482.1"/>
    </source>
</evidence>
<dbReference type="Proteomes" id="UP001085076">
    <property type="component" value="Unassembled WGS sequence"/>
</dbReference>
<evidence type="ECO:0000256" key="2">
    <source>
        <dbReference type="ARBA" id="ARBA00022473"/>
    </source>
</evidence>
<protein>
    <submittedName>
        <fullName evidence="8">Uncharacterized protein</fullName>
    </submittedName>
</protein>
<organism evidence="8 9">
    <name type="scientific">Dioscorea zingiberensis</name>
    <dbReference type="NCBI Taxonomy" id="325984"/>
    <lineage>
        <taxon>Eukaryota</taxon>
        <taxon>Viridiplantae</taxon>
        <taxon>Streptophyta</taxon>
        <taxon>Embryophyta</taxon>
        <taxon>Tracheophyta</taxon>
        <taxon>Spermatophyta</taxon>
        <taxon>Magnoliopsida</taxon>
        <taxon>Liliopsida</taxon>
        <taxon>Dioscoreales</taxon>
        <taxon>Dioscoreaceae</taxon>
        <taxon>Dioscorea</taxon>
    </lineage>
</organism>
<evidence type="ECO:0000256" key="3">
    <source>
        <dbReference type="ARBA" id="ARBA00022475"/>
    </source>
</evidence>
<dbReference type="OrthoDB" id="1693826at2759"/>
<proteinExistence type="inferred from homology"/>
<keyword evidence="9" id="KW-1185">Reference proteome</keyword>
<keyword evidence="3" id="KW-1003">Cell membrane</keyword>
<evidence type="ECO:0000256" key="5">
    <source>
        <dbReference type="ARBA" id="ARBA00022989"/>
    </source>
</evidence>
<evidence type="ECO:0000313" key="9">
    <source>
        <dbReference type="Proteomes" id="UP001085076"/>
    </source>
</evidence>
<dbReference type="GO" id="GO:0008285">
    <property type="term" value="P:negative regulation of cell population proliferation"/>
    <property type="evidence" value="ECO:0007669"/>
    <property type="project" value="InterPro"/>
</dbReference>
<comment type="subcellular location">
    <subcellularLocation>
        <location evidence="1">Cell membrane</location>
        <topology evidence="1">Single-pass membrane protein</topology>
    </subcellularLocation>
</comment>
<dbReference type="InterPro" id="IPR051525">
    <property type="entry name" value="DVL_RTFL_regulatory"/>
</dbReference>
<accession>A0A9D5BVN5</accession>
<keyword evidence="5" id="KW-1133">Transmembrane helix</keyword>
<dbReference type="EMBL" id="JAGGNH010000019">
    <property type="protein sequence ID" value="KAJ0961482.1"/>
    <property type="molecule type" value="Genomic_DNA"/>
</dbReference>
<evidence type="ECO:0000256" key="6">
    <source>
        <dbReference type="ARBA" id="ARBA00023136"/>
    </source>
</evidence>
<keyword evidence="6" id="KW-0472">Membrane</keyword>
<dbReference type="GO" id="GO:0005886">
    <property type="term" value="C:plasma membrane"/>
    <property type="evidence" value="ECO:0007669"/>
    <property type="project" value="UniProtKB-SubCell"/>
</dbReference>